<proteinExistence type="predicted"/>
<dbReference type="InterPro" id="IPR025592">
    <property type="entry name" value="DUF4347"/>
</dbReference>
<gene>
    <name evidence="2" type="ORF">JRQ81_008184</name>
</gene>
<dbReference type="OrthoDB" id="660555at2759"/>
<dbReference type="SMART" id="SM00325">
    <property type="entry name" value="RhoGEF"/>
    <property type="match status" value="1"/>
</dbReference>
<dbReference type="Gene3D" id="1.20.1280.50">
    <property type="match status" value="1"/>
</dbReference>
<dbReference type="PANTHER" id="PTHR46857:SF1">
    <property type="entry name" value="EPITHELIAL CELL-TRANSFORMING SEQUENCE 2 ONCOGENE-LIKE"/>
    <property type="match status" value="1"/>
</dbReference>
<dbReference type="Pfam" id="PF00621">
    <property type="entry name" value="RhoGEF"/>
    <property type="match status" value="1"/>
</dbReference>
<dbReference type="CDD" id="cd00160">
    <property type="entry name" value="RhoGEF"/>
    <property type="match status" value="1"/>
</dbReference>
<dbReference type="InterPro" id="IPR001810">
    <property type="entry name" value="F-box_dom"/>
</dbReference>
<dbReference type="SUPFAM" id="SSF48065">
    <property type="entry name" value="DBL homology domain (DH-domain)"/>
    <property type="match status" value="1"/>
</dbReference>
<sequence>MDVYHTRFSTWTPFENKSLNNQLFQERIRLIGHWFDLWMDKQRKQFLHWILSKCNKSQLKFAQTWLLETIPVTEVDFTTLLPRFISLYIFSFLNPKDLCSAAQVNWHWKFLTEQDCLWMPKSMKLGWFLPYTPEKNEYGVWKQHYIACATNPDYFAPGKTEEAYGALCQTNEEEEEEEMHEKYLRKSIRETWALHKKKLFKARPPWLSGTRNSGFYRYGFQPNLSQAVHGQARWPAVALLMKVVCLIVFSNNFNPRCALSLFPHRSCQNVCQTCMNSLLPHLILISSHVPAYEMVLDSVKPGVVSVAYEPNGNTLESLLYYVQKALDGRTAKSIGIVSDGDSRGIALLQGDRIDSKNLLKPDVKGFWEKLSCCVETGGHIDIFLPLAASEVGMELLSQLSRLTGILFRTPTGIATGSYHHILSEWLGDQKDTCPPFLYFTEAKLLIWLRFTELLDDALKAVRRNLRPYICDLQKNVSGRIIGQIVLDTLSWSEVQNYQGIAQVLADGLTELSRGKQENPLEFLSRFLMKKCMKNEKFSDQVGFTASTTEAHCGVSVKINKIHENTPDRRESFARELLLSERTYVHTLEIVRDVYVKPLKAALASNRAILSEVSVHLIFTDILCILQLNRWFLGELTQRLNEWSPAQNIGEIFRKFAQQIQTYTNFFNNYGVILKTIDKCRETIPLFRAFLKRHDKTVITTMRSLQELLLCPSKRIEEYINLLYALKLHTPAEHTDREDVTAAIKQMRQYRDYINQLKQNVGRDEQLLSAQNLIQGCPSLLKASRYLMRTQEVVQLNCCSERVSMPYSLFLFNDILVISLRSISYKPFERIPKTTHQFLAAMALHQLLVEDIPDSKYIKNAFLLKGPKCHWICSTEEDNKFTWLSVLERAINCSLQEDINFP</sequence>
<evidence type="ECO:0000259" key="1">
    <source>
        <dbReference type="PROSITE" id="PS50010"/>
    </source>
</evidence>
<organism evidence="2 3">
    <name type="scientific">Phrynocephalus forsythii</name>
    <dbReference type="NCBI Taxonomy" id="171643"/>
    <lineage>
        <taxon>Eukaryota</taxon>
        <taxon>Metazoa</taxon>
        <taxon>Chordata</taxon>
        <taxon>Craniata</taxon>
        <taxon>Vertebrata</taxon>
        <taxon>Euteleostomi</taxon>
        <taxon>Lepidosauria</taxon>
        <taxon>Squamata</taxon>
        <taxon>Bifurcata</taxon>
        <taxon>Unidentata</taxon>
        <taxon>Episquamata</taxon>
        <taxon>Toxicofera</taxon>
        <taxon>Iguania</taxon>
        <taxon>Acrodonta</taxon>
        <taxon>Agamidae</taxon>
        <taxon>Agaminae</taxon>
        <taxon>Phrynocephalus</taxon>
    </lineage>
</organism>
<dbReference type="Gene3D" id="2.30.29.30">
    <property type="entry name" value="Pleckstrin-homology domain (PH domain)/Phosphotyrosine-binding domain (PTB)"/>
    <property type="match status" value="1"/>
</dbReference>
<evidence type="ECO:0000313" key="2">
    <source>
        <dbReference type="EMBL" id="KAJ7341984.1"/>
    </source>
</evidence>
<dbReference type="Gene3D" id="1.20.900.10">
    <property type="entry name" value="Dbl homology (DH) domain"/>
    <property type="match status" value="1"/>
</dbReference>
<reference evidence="2" key="1">
    <citation type="journal article" date="2023" name="DNA Res.">
        <title>Chromosome-level genome assembly of Phrynocephalus forsythii using third-generation DNA sequencing and Hi-C analysis.</title>
        <authorList>
            <person name="Qi Y."/>
            <person name="Zhao W."/>
            <person name="Zhao Y."/>
            <person name="Niu C."/>
            <person name="Cao S."/>
            <person name="Zhang Y."/>
        </authorList>
    </citation>
    <scope>NUCLEOTIDE SEQUENCE</scope>
    <source>
        <tissue evidence="2">Muscle</tissue>
    </source>
</reference>
<dbReference type="InterPro" id="IPR011993">
    <property type="entry name" value="PH-like_dom_sf"/>
</dbReference>
<dbReference type="InterPro" id="IPR000219">
    <property type="entry name" value="DH_dom"/>
</dbReference>
<dbReference type="Pfam" id="PF12937">
    <property type="entry name" value="F-box-like"/>
    <property type="match status" value="1"/>
</dbReference>
<dbReference type="EMBL" id="JAPFRF010000002">
    <property type="protein sequence ID" value="KAJ7341984.1"/>
    <property type="molecule type" value="Genomic_DNA"/>
</dbReference>
<dbReference type="PANTHER" id="PTHR46857">
    <property type="entry name" value="EPITHELIAL CELL-TRANSFORMING SEQUENCE 2 ONCOGENE-LIKE"/>
    <property type="match status" value="1"/>
</dbReference>
<dbReference type="GO" id="GO:0005085">
    <property type="term" value="F:guanyl-nucleotide exchange factor activity"/>
    <property type="evidence" value="ECO:0007669"/>
    <property type="project" value="InterPro"/>
</dbReference>
<protein>
    <recommendedName>
        <fullName evidence="1">DH domain-containing protein</fullName>
    </recommendedName>
</protein>
<feature type="domain" description="DH" evidence="1">
    <location>
        <begin position="568"/>
        <end position="756"/>
    </location>
</feature>
<dbReference type="Pfam" id="PF14252">
    <property type="entry name" value="DUF4347"/>
    <property type="match status" value="1"/>
</dbReference>
<evidence type="ECO:0000313" key="3">
    <source>
        <dbReference type="Proteomes" id="UP001142489"/>
    </source>
</evidence>
<accession>A0A9Q0Y3Z4</accession>
<dbReference type="InterPro" id="IPR036047">
    <property type="entry name" value="F-box-like_dom_sf"/>
</dbReference>
<comment type="caution">
    <text evidence="2">The sequence shown here is derived from an EMBL/GenBank/DDBJ whole genome shotgun (WGS) entry which is preliminary data.</text>
</comment>
<dbReference type="Proteomes" id="UP001142489">
    <property type="component" value="Unassembled WGS sequence"/>
</dbReference>
<dbReference type="PROSITE" id="PS50010">
    <property type="entry name" value="DH_2"/>
    <property type="match status" value="1"/>
</dbReference>
<dbReference type="SUPFAM" id="SSF50729">
    <property type="entry name" value="PH domain-like"/>
    <property type="match status" value="1"/>
</dbReference>
<dbReference type="InterPro" id="IPR035899">
    <property type="entry name" value="DBL_dom_sf"/>
</dbReference>
<dbReference type="InterPro" id="IPR052805">
    <property type="entry name" value="GEF_Ubiquitin-Prot_Reg"/>
</dbReference>
<name>A0A9Q0Y3Z4_9SAUR</name>
<dbReference type="CDD" id="cd22173">
    <property type="entry name" value="F-box_ECT2L"/>
    <property type="match status" value="1"/>
</dbReference>
<dbReference type="SUPFAM" id="SSF81383">
    <property type="entry name" value="F-box domain"/>
    <property type="match status" value="1"/>
</dbReference>
<keyword evidence="3" id="KW-1185">Reference proteome</keyword>
<dbReference type="AlphaFoldDB" id="A0A9Q0Y3Z4"/>